<comment type="caution">
    <text evidence="6">The sequence shown here is derived from an EMBL/GenBank/DDBJ whole genome shotgun (WGS) entry which is preliminary data.</text>
</comment>
<comment type="similarity">
    <text evidence="1">Belongs to the LysR transcriptional regulatory family.</text>
</comment>
<gene>
    <name evidence="6" type="ORF">H4O21_07245</name>
</gene>
<dbReference type="InterPro" id="IPR036388">
    <property type="entry name" value="WH-like_DNA-bd_sf"/>
</dbReference>
<evidence type="ECO:0000256" key="3">
    <source>
        <dbReference type="ARBA" id="ARBA00023125"/>
    </source>
</evidence>
<dbReference type="PANTHER" id="PTHR30419:SF2">
    <property type="entry name" value="LYSR FAMILY TRANSCRIPTIONAL REGULATOR"/>
    <property type="match status" value="1"/>
</dbReference>
<dbReference type="GO" id="GO:0003677">
    <property type="term" value="F:DNA binding"/>
    <property type="evidence" value="ECO:0007669"/>
    <property type="project" value="UniProtKB-KW"/>
</dbReference>
<protein>
    <submittedName>
        <fullName evidence="6">LysR family transcriptional regulator</fullName>
    </submittedName>
</protein>
<proteinExistence type="inferred from homology"/>
<dbReference type="InterPro" id="IPR036390">
    <property type="entry name" value="WH_DNA-bd_sf"/>
</dbReference>
<keyword evidence="2" id="KW-0805">Transcription regulation</keyword>
<dbReference type="AlphaFoldDB" id="A0A839INC6"/>
<reference evidence="6 7" key="1">
    <citation type="submission" date="2020-08" db="EMBL/GenBank/DDBJ databases">
        <title>Oceanospirillum sp. nov. isolated from marine sediment.</title>
        <authorList>
            <person name="Ji X."/>
        </authorList>
    </citation>
    <scope>NUCLEOTIDE SEQUENCE [LARGE SCALE GENOMIC DNA]</scope>
    <source>
        <strain evidence="6 7">D5</strain>
    </source>
</reference>
<dbReference type="EMBL" id="JACJFM010000007">
    <property type="protein sequence ID" value="MBB1486401.1"/>
    <property type="molecule type" value="Genomic_DNA"/>
</dbReference>
<accession>A0A839INC6</accession>
<dbReference type="PROSITE" id="PS50931">
    <property type="entry name" value="HTH_LYSR"/>
    <property type="match status" value="1"/>
</dbReference>
<dbReference type="CDD" id="cd08421">
    <property type="entry name" value="PBP2_LTTR_like_1"/>
    <property type="match status" value="1"/>
</dbReference>
<dbReference type="FunFam" id="1.10.10.10:FF:000001">
    <property type="entry name" value="LysR family transcriptional regulator"/>
    <property type="match status" value="1"/>
</dbReference>
<dbReference type="RefSeq" id="WP_182808191.1">
    <property type="nucleotide sequence ID" value="NZ_JACJFM010000007.1"/>
</dbReference>
<dbReference type="SUPFAM" id="SSF53850">
    <property type="entry name" value="Periplasmic binding protein-like II"/>
    <property type="match status" value="1"/>
</dbReference>
<dbReference type="Gene3D" id="3.40.190.290">
    <property type="match status" value="1"/>
</dbReference>
<evidence type="ECO:0000259" key="5">
    <source>
        <dbReference type="PROSITE" id="PS50931"/>
    </source>
</evidence>
<dbReference type="Proteomes" id="UP000565262">
    <property type="component" value="Unassembled WGS sequence"/>
</dbReference>
<dbReference type="InterPro" id="IPR050950">
    <property type="entry name" value="HTH-type_LysR_regulators"/>
</dbReference>
<dbReference type="GO" id="GO:0003700">
    <property type="term" value="F:DNA-binding transcription factor activity"/>
    <property type="evidence" value="ECO:0007669"/>
    <property type="project" value="InterPro"/>
</dbReference>
<keyword evidence="7" id="KW-1185">Reference proteome</keyword>
<evidence type="ECO:0000256" key="4">
    <source>
        <dbReference type="ARBA" id="ARBA00023163"/>
    </source>
</evidence>
<dbReference type="SUPFAM" id="SSF46785">
    <property type="entry name" value="Winged helix' DNA-binding domain"/>
    <property type="match status" value="1"/>
</dbReference>
<evidence type="ECO:0000313" key="7">
    <source>
        <dbReference type="Proteomes" id="UP000565262"/>
    </source>
</evidence>
<evidence type="ECO:0000256" key="2">
    <source>
        <dbReference type="ARBA" id="ARBA00023015"/>
    </source>
</evidence>
<dbReference type="InterPro" id="IPR000847">
    <property type="entry name" value="LysR_HTH_N"/>
</dbReference>
<name>A0A839INC6_9GAMM</name>
<dbReference type="PANTHER" id="PTHR30419">
    <property type="entry name" value="HTH-TYPE TRANSCRIPTIONAL REGULATOR YBHD"/>
    <property type="match status" value="1"/>
</dbReference>
<sequence length="293" mass="32522">MKYNLTDLRLFIAIAECQNLTRGAEQVFLAPSSASHRIKVLEDSLGTVLLQRKARGVELTRAGEIFLRHARQVFAGLEQMHADLAPHALGVQGHVRLWANTHATHSYLPDDLALFLGQHPQVSVTLEEHSSLDILAGVAKGDADLGIVAEVDERSDMVMLPYREDLLVIIAPRTHPLAQARQIAFQEVVNQPFVMLHAGSAIHTFTMNLAASLGQHLNVRVQVRSFEAVYRMVAAGVGIGLVPREAIRQRQDDVVFLALNEPWAKRDLKVCYHPRIPPSGFTQLLIEHLTKAQ</sequence>
<dbReference type="InterPro" id="IPR005119">
    <property type="entry name" value="LysR_subst-bd"/>
</dbReference>
<evidence type="ECO:0000313" key="6">
    <source>
        <dbReference type="EMBL" id="MBB1486401.1"/>
    </source>
</evidence>
<evidence type="ECO:0000256" key="1">
    <source>
        <dbReference type="ARBA" id="ARBA00009437"/>
    </source>
</evidence>
<keyword evidence="4" id="KW-0804">Transcription</keyword>
<dbReference type="GO" id="GO:0005829">
    <property type="term" value="C:cytosol"/>
    <property type="evidence" value="ECO:0007669"/>
    <property type="project" value="TreeGrafter"/>
</dbReference>
<dbReference type="Pfam" id="PF03466">
    <property type="entry name" value="LysR_substrate"/>
    <property type="match status" value="1"/>
</dbReference>
<dbReference type="Pfam" id="PF00126">
    <property type="entry name" value="HTH_1"/>
    <property type="match status" value="1"/>
</dbReference>
<keyword evidence="3" id="KW-0238">DNA-binding</keyword>
<dbReference type="Gene3D" id="1.10.10.10">
    <property type="entry name" value="Winged helix-like DNA-binding domain superfamily/Winged helix DNA-binding domain"/>
    <property type="match status" value="1"/>
</dbReference>
<organism evidence="6 7">
    <name type="scientific">Oceanospirillum sediminis</name>
    <dbReference type="NCBI Taxonomy" id="2760088"/>
    <lineage>
        <taxon>Bacteria</taxon>
        <taxon>Pseudomonadati</taxon>
        <taxon>Pseudomonadota</taxon>
        <taxon>Gammaproteobacteria</taxon>
        <taxon>Oceanospirillales</taxon>
        <taxon>Oceanospirillaceae</taxon>
        <taxon>Oceanospirillum</taxon>
    </lineage>
</organism>
<feature type="domain" description="HTH lysR-type" evidence="5">
    <location>
        <begin position="1"/>
        <end position="60"/>
    </location>
</feature>